<feature type="transmembrane region" description="Helical" evidence="5">
    <location>
        <begin position="165"/>
        <end position="187"/>
    </location>
</feature>
<dbReference type="Gene3D" id="1.20.1740.10">
    <property type="entry name" value="Amino acid/polyamine transporter I"/>
    <property type="match status" value="1"/>
</dbReference>
<feature type="transmembrane region" description="Helical" evidence="5">
    <location>
        <begin position="199"/>
        <end position="219"/>
    </location>
</feature>
<evidence type="ECO:0000256" key="1">
    <source>
        <dbReference type="ARBA" id="ARBA00004141"/>
    </source>
</evidence>
<accession>A0ABT4QE39</accession>
<keyword evidence="4 5" id="KW-0472">Membrane</keyword>
<feature type="transmembrane region" description="Helical" evidence="5">
    <location>
        <begin position="436"/>
        <end position="455"/>
    </location>
</feature>
<reference evidence="6 7" key="1">
    <citation type="submission" date="2022-12" db="EMBL/GenBank/DDBJ databases">
        <title>Draft genome sequence of Paenibacillus sp. dW9.</title>
        <authorList>
            <person name="Choi E.-W."/>
            <person name="Kim D.-U."/>
        </authorList>
    </citation>
    <scope>NUCLEOTIDE SEQUENCE [LARGE SCALE GENOMIC DNA]</scope>
    <source>
        <strain evidence="7">dW9</strain>
    </source>
</reference>
<dbReference type="Pfam" id="PF13520">
    <property type="entry name" value="AA_permease_2"/>
    <property type="match status" value="1"/>
</dbReference>
<dbReference type="PANTHER" id="PTHR47704:SF1">
    <property type="entry name" value="POTASSIUM TRANSPORTER KIMA"/>
    <property type="match status" value="1"/>
</dbReference>
<evidence type="ECO:0000256" key="4">
    <source>
        <dbReference type="ARBA" id="ARBA00023136"/>
    </source>
</evidence>
<keyword evidence="3 5" id="KW-1133">Transmembrane helix</keyword>
<keyword evidence="7" id="KW-1185">Reference proteome</keyword>
<feature type="transmembrane region" description="Helical" evidence="5">
    <location>
        <begin position="137"/>
        <end position="159"/>
    </location>
</feature>
<feature type="transmembrane region" description="Helical" evidence="5">
    <location>
        <begin position="281"/>
        <end position="301"/>
    </location>
</feature>
<dbReference type="EMBL" id="JAQAGZ010000015">
    <property type="protein sequence ID" value="MCZ8515083.1"/>
    <property type="molecule type" value="Genomic_DNA"/>
</dbReference>
<sequence length="637" mass="70734">MHYHTFKMLEVIFILLALFAMWYAFSNFSSFKRIFIGRPMRNKELNAQHTKLFWILALPILSADLYSSVAYGPEAGITELLSLGESAKWLILPITFSTVFLLAILILSYIMGVIAYPNGGGAYAIAKDNFKSPYPSLVASSALLVDYILTVAVSVSAAVEAVSSAYPVVAPYETLLAILCVFLLVVINLRGVAESAVVFAYPTFFFMACMLFIIITGFTNEFHDGFVQNTTPPFGTFPQGLTTLLILKAFSSACSALTGIETISNAVPIFREPKQRSAIKTYIALGILTAVTLSGFAYHLYVKGVAPDPQNTMLSQLAEGYFGHGLVYQLIIWSTFIVLILAANSTFTGFPQLSAIVAADGYLPRALTNRGDRLGYSNGILSLAGLASILIIAFRAHTNALIPLYAIGVFLSFTVAQFGLLRRWKRVKDKSWQAKFAINLIGTVISAVVAVIFAVTKFTSGAWVVLIVLPLIVLFSCLIKKHYVEVANSLRIDPKVTRPEQHHIVSIVLVSGIHRVVNNTVSFAKSLGSEVIAVYVGFDDESIERMEHKWEEWGEPCRLVVLRSSYRSILEPITRFINAMEKWEGGKPDHIHIVVPQFIPKKWWHNILHNQNALLLRAWLFRHKDVIITTVPYHLEK</sequence>
<proteinExistence type="predicted"/>
<feature type="transmembrane region" description="Helical" evidence="5">
    <location>
        <begin position="52"/>
        <end position="71"/>
    </location>
</feature>
<name>A0ABT4QE39_9BACL</name>
<dbReference type="RefSeq" id="WP_269883613.1">
    <property type="nucleotide sequence ID" value="NZ_JAQAGZ010000015.1"/>
</dbReference>
<comment type="caution">
    <text evidence="6">The sequence shown here is derived from an EMBL/GenBank/DDBJ whole genome shotgun (WGS) entry which is preliminary data.</text>
</comment>
<evidence type="ECO:0000256" key="2">
    <source>
        <dbReference type="ARBA" id="ARBA00022692"/>
    </source>
</evidence>
<evidence type="ECO:0000313" key="6">
    <source>
        <dbReference type="EMBL" id="MCZ8515083.1"/>
    </source>
</evidence>
<evidence type="ECO:0000256" key="5">
    <source>
        <dbReference type="SAM" id="Phobius"/>
    </source>
</evidence>
<dbReference type="PANTHER" id="PTHR47704">
    <property type="entry name" value="POTASSIUM TRANSPORTER KIMA"/>
    <property type="match status" value="1"/>
</dbReference>
<feature type="transmembrane region" description="Helical" evidence="5">
    <location>
        <begin position="12"/>
        <end position="31"/>
    </location>
</feature>
<keyword evidence="2 5" id="KW-0812">Transmembrane</keyword>
<dbReference type="InterPro" id="IPR053153">
    <property type="entry name" value="APC_K+_Transporter"/>
</dbReference>
<feature type="transmembrane region" description="Helical" evidence="5">
    <location>
        <begin position="91"/>
        <end position="116"/>
    </location>
</feature>
<protein>
    <submittedName>
        <fullName evidence="6">APC family permease</fullName>
    </submittedName>
</protein>
<comment type="subcellular location">
    <subcellularLocation>
        <location evidence="1">Membrane</location>
        <topology evidence="1">Multi-pass membrane protein</topology>
    </subcellularLocation>
</comment>
<dbReference type="Proteomes" id="UP001527882">
    <property type="component" value="Unassembled WGS sequence"/>
</dbReference>
<feature type="transmembrane region" description="Helical" evidence="5">
    <location>
        <begin position="374"/>
        <end position="396"/>
    </location>
</feature>
<organism evidence="6 7">
    <name type="scientific">Paenibacillus gyeongsangnamensis</name>
    <dbReference type="NCBI Taxonomy" id="3388067"/>
    <lineage>
        <taxon>Bacteria</taxon>
        <taxon>Bacillati</taxon>
        <taxon>Bacillota</taxon>
        <taxon>Bacilli</taxon>
        <taxon>Bacillales</taxon>
        <taxon>Paenibacillaceae</taxon>
        <taxon>Paenibacillus</taxon>
    </lineage>
</organism>
<gene>
    <name evidence="6" type="ORF">O9H85_22200</name>
</gene>
<feature type="transmembrane region" description="Helical" evidence="5">
    <location>
        <begin position="402"/>
        <end position="424"/>
    </location>
</feature>
<feature type="transmembrane region" description="Helical" evidence="5">
    <location>
        <begin position="461"/>
        <end position="479"/>
    </location>
</feature>
<feature type="transmembrane region" description="Helical" evidence="5">
    <location>
        <begin position="321"/>
        <end position="343"/>
    </location>
</feature>
<dbReference type="InterPro" id="IPR002293">
    <property type="entry name" value="AA/rel_permease1"/>
</dbReference>
<feature type="transmembrane region" description="Helical" evidence="5">
    <location>
        <begin position="239"/>
        <end position="260"/>
    </location>
</feature>
<evidence type="ECO:0000256" key="3">
    <source>
        <dbReference type="ARBA" id="ARBA00022989"/>
    </source>
</evidence>
<evidence type="ECO:0000313" key="7">
    <source>
        <dbReference type="Proteomes" id="UP001527882"/>
    </source>
</evidence>